<comment type="similarity">
    <text evidence="6">Belongs to the MoaC family.</text>
</comment>
<evidence type="ECO:0000256" key="6">
    <source>
        <dbReference type="HAMAP-Rule" id="MF_01224"/>
    </source>
</evidence>
<comment type="function">
    <text evidence="6">Catalyzes the conversion of (8S)-3',8-cyclo-7,8-dihydroguanosine 5'-triphosphate to cyclic pyranopterin monophosphate (cPMP).</text>
</comment>
<keyword evidence="5 6" id="KW-0456">Lyase</keyword>
<reference evidence="8" key="1">
    <citation type="submission" date="2021-06" db="EMBL/GenBank/DDBJ databases">
        <title>Description of novel taxa of the family Lachnospiraceae.</title>
        <authorList>
            <person name="Chaplin A.V."/>
            <person name="Sokolova S.R."/>
            <person name="Pikina A.P."/>
            <person name="Korzhanova M."/>
            <person name="Belova V."/>
            <person name="Korostin D."/>
            <person name="Efimov B.A."/>
        </authorList>
    </citation>
    <scope>NUCLEOTIDE SEQUENCE</scope>
    <source>
        <strain evidence="8">ASD5720</strain>
    </source>
</reference>
<comment type="pathway">
    <text evidence="2 6">Cofactor biosynthesis; molybdopterin biosynthesis.</text>
</comment>
<dbReference type="Gene3D" id="3.30.70.640">
    <property type="entry name" value="Molybdopterin cofactor biosynthesis C (MoaC) domain"/>
    <property type="match status" value="1"/>
</dbReference>
<dbReference type="NCBIfam" id="NF006870">
    <property type="entry name" value="PRK09364.1"/>
    <property type="match status" value="1"/>
</dbReference>
<accession>A0A949NIC5</accession>
<keyword evidence="9" id="KW-1185">Reference proteome</keyword>
<dbReference type="CDD" id="cd01420">
    <property type="entry name" value="MoaC_PE"/>
    <property type="match status" value="1"/>
</dbReference>
<feature type="binding site" evidence="6">
    <location>
        <begin position="112"/>
        <end position="113"/>
    </location>
    <ligand>
        <name>substrate</name>
    </ligand>
</feature>
<sequence length="164" mass="18078">MELTHFDEQGNARMVDVGQKAETQREAVAVGRIQMNEETYQAVQQGSMSKGDVLGVARIAGITGAKKTSDLIPLTHNINLTNVTLDFKLYPMTREIEASCTARTFGRTGVEMEAITGVSIALLTIYDMCKALDKGMEIGQIYLQKKTGGKSGDVYNRRQVRKED</sequence>
<evidence type="ECO:0000256" key="2">
    <source>
        <dbReference type="ARBA" id="ARBA00005046"/>
    </source>
</evidence>
<evidence type="ECO:0000259" key="7">
    <source>
        <dbReference type="Pfam" id="PF01967"/>
    </source>
</evidence>
<evidence type="ECO:0000256" key="3">
    <source>
        <dbReference type="ARBA" id="ARBA00012575"/>
    </source>
</evidence>
<evidence type="ECO:0000313" key="9">
    <source>
        <dbReference type="Proteomes" id="UP000712157"/>
    </source>
</evidence>
<evidence type="ECO:0000256" key="1">
    <source>
        <dbReference type="ARBA" id="ARBA00001637"/>
    </source>
</evidence>
<evidence type="ECO:0000256" key="4">
    <source>
        <dbReference type="ARBA" id="ARBA00023150"/>
    </source>
</evidence>
<dbReference type="EC" id="4.6.1.17" evidence="3 6"/>
<dbReference type="SUPFAM" id="SSF55040">
    <property type="entry name" value="Molybdenum cofactor biosynthesis protein C, MoaC"/>
    <property type="match status" value="1"/>
</dbReference>
<dbReference type="GO" id="GO:0006777">
    <property type="term" value="P:Mo-molybdopterin cofactor biosynthetic process"/>
    <property type="evidence" value="ECO:0007669"/>
    <property type="project" value="UniProtKB-UniRule"/>
</dbReference>
<feature type="binding site" evidence="6">
    <location>
        <begin position="74"/>
        <end position="76"/>
    </location>
    <ligand>
        <name>substrate</name>
    </ligand>
</feature>
<evidence type="ECO:0000256" key="5">
    <source>
        <dbReference type="ARBA" id="ARBA00023239"/>
    </source>
</evidence>
<feature type="active site" evidence="6">
    <location>
        <position position="127"/>
    </location>
</feature>
<comment type="subunit">
    <text evidence="6">Homohexamer; trimer of dimers.</text>
</comment>
<proteinExistence type="inferred from homology"/>
<gene>
    <name evidence="6 8" type="primary">moaC</name>
    <name evidence="8" type="ORF">KTH89_14000</name>
</gene>
<dbReference type="InterPro" id="IPR023045">
    <property type="entry name" value="MoaC"/>
</dbReference>
<protein>
    <recommendedName>
        <fullName evidence="3 6">Cyclic pyranopterin monophosphate synthase</fullName>
        <ecNumber evidence="3 6">4.6.1.17</ecNumber>
    </recommendedName>
    <alternativeName>
        <fullName evidence="6">Molybdenum cofactor biosynthesis protein C</fullName>
    </alternativeName>
</protein>
<dbReference type="PANTHER" id="PTHR22960">
    <property type="entry name" value="MOLYBDOPTERIN COFACTOR SYNTHESIS PROTEIN A"/>
    <property type="match status" value="1"/>
</dbReference>
<dbReference type="AlphaFoldDB" id="A0A949NIC5"/>
<dbReference type="InterPro" id="IPR050105">
    <property type="entry name" value="MoCo_biosynth_MoaA/MoaC"/>
</dbReference>
<comment type="caution">
    <text evidence="8">The sequence shown here is derived from an EMBL/GenBank/DDBJ whole genome shotgun (WGS) entry which is preliminary data.</text>
</comment>
<name>A0A949NIC5_9FIRM</name>
<evidence type="ECO:0000313" key="8">
    <source>
        <dbReference type="EMBL" id="MBU9737655.1"/>
    </source>
</evidence>
<dbReference type="NCBIfam" id="TIGR00581">
    <property type="entry name" value="moaC"/>
    <property type="match status" value="1"/>
</dbReference>
<dbReference type="Pfam" id="PF01967">
    <property type="entry name" value="MoaC"/>
    <property type="match status" value="1"/>
</dbReference>
<dbReference type="PANTHER" id="PTHR22960:SF29">
    <property type="entry name" value="CYCLIC PYRANOPTERIN MONOPHOSPHATE SYNTHASE"/>
    <property type="match status" value="1"/>
</dbReference>
<comment type="catalytic activity">
    <reaction evidence="1 6">
        <text>(8S)-3',8-cyclo-7,8-dihydroguanosine 5'-triphosphate = cyclic pyranopterin phosphate + diphosphate</text>
        <dbReference type="Rhea" id="RHEA:49580"/>
        <dbReference type="ChEBI" id="CHEBI:33019"/>
        <dbReference type="ChEBI" id="CHEBI:59648"/>
        <dbReference type="ChEBI" id="CHEBI:131766"/>
        <dbReference type="EC" id="4.6.1.17"/>
    </reaction>
</comment>
<dbReference type="InterPro" id="IPR036522">
    <property type="entry name" value="MoaC_sf"/>
</dbReference>
<dbReference type="InterPro" id="IPR002820">
    <property type="entry name" value="Mopterin_CF_biosynth-C_dom"/>
</dbReference>
<dbReference type="RefSeq" id="WP_158346334.1">
    <property type="nucleotide sequence ID" value="NZ_JAHQCW010000023.1"/>
</dbReference>
<dbReference type="Proteomes" id="UP000712157">
    <property type="component" value="Unassembled WGS sequence"/>
</dbReference>
<dbReference type="GO" id="GO:0061799">
    <property type="term" value="F:cyclic pyranopterin monophosphate synthase activity"/>
    <property type="evidence" value="ECO:0007669"/>
    <property type="project" value="UniProtKB-UniRule"/>
</dbReference>
<feature type="domain" description="Molybdopterin cofactor biosynthesis C (MoaC)" evidence="7">
    <location>
        <begin position="14"/>
        <end position="149"/>
    </location>
</feature>
<dbReference type="EMBL" id="JAHQCW010000023">
    <property type="protein sequence ID" value="MBU9737655.1"/>
    <property type="molecule type" value="Genomic_DNA"/>
</dbReference>
<organism evidence="8 9">
    <name type="scientific">Diplocloster agilis</name>
    <dbReference type="NCBI Taxonomy" id="2850323"/>
    <lineage>
        <taxon>Bacteria</taxon>
        <taxon>Bacillati</taxon>
        <taxon>Bacillota</taxon>
        <taxon>Clostridia</taxon>
        <taxon>Lachnospirales</taxon>
        <taxon>Lachnospiraceae</taxon>
        <taxon>Diplocloster</taxon>
    </lineage>
</organism>
<dbReference type="InterPro" id="IPR047594">
    <property type="entry name" value="MoaC_bact/euk"/>
</dbReference>
<keyword evidence="4 6" id="KW-0501">Molybdenum cofactor biosynthesis</keyword>
<dbReference type="HAMAP" id="MF_01224_B">
    <property type="entry name" value="MoaC_B"/>
    <property type="match status" value="1"/>
</dbReference>